<proteinExistence type="predicted"/>
<dbReference type="Proteomes" id="UP000076394">
    <property type="component" value="Chromosome"/>
</dbReference>
<dbReference type="PATRIC" id="fig|61435.8.peg.172"/>
<accession>A0A142V855</accession>
<sequence length="146" mass="16296">MIPDFDSDGLLPPGLHWATWQELSDRFGTNAHRMLLLSGMRQALEALKAAGCNTVYIDGSFVTSKDTPGDFDACWDPTNVDPHRLDPVLLIFEPGRKIQKAKYGGELFISTMRNGNPGPVMLDFFQNDKNTGRRKGIVAIDLRRFA</sequence>
<protein>
    <submittedName>
        <fullName evidence="1">Uncharacterized protein</fullName>
    </submittedName>
</protein>
<reference evidence="1 2" key="1">
    <citation type="submission" date="2015-03" db="EMBL/GenBank/DDBJ databases">
        <title>Genomic characterization of Dehalococcoides mccartyi strain 11a5, an unusal plasmid-containing chloroethene dechlorinator.</title>
        <authorList>
            <person name="Zhao S."/>
            <person name="Ding C."/>
            <person name="He J."/>
        </authorList>
    </citation>
    <scope>NUCLEOTIDE SEQUENCE [LARGE SCALE GENOMIC DNA]</scope>
    <source>
        <strain evidence="1 2">11a5</strain>
    </source>
</reference>
<dbReference type="InterPro" id="IPR053860">
    <property type="entry name" value="DUF6932"/>
</dbReference>
<dbReference type="EMBL" id="CP011127">
    <property type="protein sequence ID" value="AMU86004.1"/>
    <property type="molecule type" value="Genomic_DNA"/>
</dbReference>
<evidence type="ECO:0000313" key="1">
    <source>
        <dbReference type="EMBL" id="AMU86004.1"/>
    </source>
</evidence>
<name>A0A142V855_9CHLR</name>
<gene>
    <name evidence="1" type="ORF">Dm11a5_0173</name>
</gene>
<organism evidence="1 2">
    <name type="scientific">Dehalococcoides mccartyi</name>
    <dbReference type="NCBI Taxonomy" id="61435"/>
    <lineage>
        <taxon>Bacteria</taxon>
        <taxon>Bacillati</taxon>
        <taxon>Chloroflexota</taxon>
        <taxon>Dehalococcoidia</taxon>
        <taxon>Dehalococcoidales</taxon>
        <taxon>Dehalococcoidaceae</taxon>
        <taxon>Dehalococcoides</taxon>
    </lineage>
</organism>
<dbReference type="Pfam" id="PF22014">
    <property type="entry name" value="DUF6932"/>
    <property type="match status" value="1"/>
</dbReference>
<dbReference type="OrthoDB" id="572713at2"/>
<dbReference type="AlphaFoldDB" id="A0A142V855"/>
<evidence type="ECO:0000313" key="2">
    <source>
        <dbReference type="Proteomes" id="UP000076394"/>
    </source>
</evidence>
<dbReference type="RefSeq" id="WP_034376824.1">
    <property type="nucleotide sequence ID" value="NZ_CP011127.1"/>
</dbReference>